<feature type="binding site" description="in other chain" evidence="15">
    <location>
        <begin position="130"/>
        <end position="132"/>
    </location>
    <ligand>
        <name>substrate</name>
        <note>ligand shared between dimeric partners</note>
    </ligand>
</feature>
<dbReference type="AlphaFoldDB" id="A0A0R2HN34"/>
<comment type="catalytic activity">
    <reaction evidence="14 15">
        <text>beta-D-fructose 6-phosphate + ATP = beta-D-fructose 1,6-bisphosphate + ADP + H(+)</text>
        <dbReference type="Rhea" id="RHEA:16109"/>
        <dbReference type="ChEBI" id="CHEBI:15378"/>
        <dbReference type="ChEBI" id="CHEBI:30616"/>
        <dbReference type="ChEBI" id="CHEBI:32966"/>
        <dbReference type="ChEBI" id="CHEBI:57634"/>
        <dbReference type="ChEBI" id="CHEBI:456216"/>
        <dbReference type="EC" id="2.7.1.11"/>
    </reaction>
</comment>
<dbReference type="SUPFAM" id="SSF53784">
    <property type="entry name" value="Phosphofructokinase"/>
    <property type="match status" value="1"/>
</dbReference>
<dbReference type="GO" id="GO:0003872">
    <property type="term" value="F:6-phosphofructokinase activity"/>
    <property type="evidence" value="ECO:0007669"/>
    <property type="project" value="UniProtKB-UniRule"/>
</dbReference>
<feature type="binding site" evidence="15">
    <location>
        <position position="108"/>
    </location>
    <ligand>
        <name>Mg(2+)</name>
        <dbReference type="ChEBI" id="CHEBI:18420"/>
        <note>catalytic</note>
    </ligand>
</feature>
<dbReference type="InterPro" id="IPR015912">
    <property type="entry name" value="Phosphofructokinase_CS"/>
</dbReference>
<dbReference type="PATRIC" id="fig|1410657.5.peg.1513"/>
<feature type="binding site" description="in other chain" evidence="15">
    <location>
        <begin position="174"/>
        <end position="176"/>
    </location>
    <ligand>
        <name>substrate</name>
        <note>ligand shared between dimeric partners</note>
    </ligand>
</feature>
<dbReference type="PANTHER" id="PTHR13697:SF4">
    <property type="entry name" value="ATP-DEPENDENT 6-PHOSPHOFRUCTOKINASE"/>
    <property type="match status" value="1"/>
</dbReference>
<dbReference type="EMBL" id="JQBL01000004">
    <property type="protein sequence ID" value="KRN50970.1"/>
    <property type="molecule type" value="Genomic_DNA"/>
</dbReference>
<evidence type="ECO:0000256" key="3">
    <source>
        <dbReference type="ARBA" id="ARBA00004496"/>
    </source>
</evidence>
<keyword evidence="7 15" id="KW-0808">Transferase</keyword>
<feature type="binding site" evidence="15">
    <location>
        <begin position="26"/>
        <end position="30"/>
    </location>
    <ligand>
        <name>ADP</name>
        <dbReference type="ChEBI" id="CHEBI:456216"/>
        <note>allosteric activator; ligand shared between dimeric partners</note>
    </ligand>
</feature>
<dbReference type="GO" id="GO:0030388">
    <property type="term" value="P:fructose 1,6-bisphosphate metabolic process"/>
    <property type="evidence" value="ECO:0007669"/>
    <property type="project" value="TreeGrafter"/>
</dbReference>
<organism evidence="17 18">
    <name type="scientific">Kandleria vitulina DSM 20405</name>
    <dbReference type="NCBI Taxonomy" id="1410657"/>
    <lineage>
        <taxon>Bacteria</taxon>
        <taxon>Bacillati</taxon>
        <taxon>Bacillota</taxon>
        <taxon>Erysipelotrichia</taxon>
        <taxon>Erysipelotrichales</taxon>
        <taxon>Coprobacillaceae</taxon>
        <taxon>Kandleria</taxon>
    </lineage>
</organism>
<evidence type="ECO:0000256" key="11">
    <source>
        <dbReference type="ARBA" id="ARBA00022840"/>
    </source>
</evidence>
<evidence type="ECO:0000256" key="1">
    <source>
        <dbReference type="ARBA" id="ARBA00001946"/>
    </source>
</evidence>
<feature type="binding site" evidence="15">
    <location>
        <position position="16"/>
    </location>
    <ligand>
        <name>ATP</name>
        <dbReference type="ChEBI" id="CHEBI:30616"/>
    </ligand>
</feature>
<evidence type="ECO:0000256" key="14">
    <source>
        <dbReference type="ARBA" id="ARBA00048070"/>
    </source>
</evidence>
<comment type="caution">
    <text evidence="15">Lacks conserved residue(s) required for the propagation of feature annotation.</text>
</comment>
<comment type="subcellular location">
    <subcellularLocation>
        <location evidence="3 15">Cytoplasm</location>
    </subcellularLocation>
</comment>
<dbReference type="GO" id="GO:0006002">
    <property type="term" value="P:fructose 6-phosphate metabolic process"/>
    <property type="evidence" value="ECO:0007669"/>
    <property type="project" value="UniProtKB-UniRule"/>
</dbReference>
<dbReference type="Pfam" id="PF00365">
    <property type="entry name" value="PFK"/>
    <property type="match status" value="1"/>
</dbReference>
<dbReference type="GO" id="GO:0046872">
    <property type="term" value="F:metal ion binding"/>
    <property type="evidence" value="ECO:0007669"/>
    <property type="project" value="UniProtKB-KW"/>
</dbReference>
<dbReference type="EC" id="2.7.1.11" evidence="15"/>
<dbReference type="GO" id="GO:0042802">
    <property type="term" value="F:identical protein binding"/>
    <property type="evidence" value="ECO:0007669"/>
    <property type="project" value="TreeGrafter"/>
</dbReference>
<evidence type="ECO:0000256" key="6">
    <source>
        <dbReference type="ARBA" id="ARBA00022533"/>
    </source>
</evidence>
<evidence type="ECO:0000313" key="17">
    <source>
        <dbReference type="EMBL" id="KRN50970.1"/>
    </source>
</evidence>
<evidence type="ECO:0000256" key="15">
    <source>
        <dbReference type="HAMAP-Rule" id="MF_00339"/>
    </source>
</evidence>
<evidence type="ECO:0000259" key="16">
    <source>
        <dbReference type="Pfam" id="PF00365"/>
    </source>
</evidence>
<evidence type="ECO:0000256" key="2">
    <source>
        <dbReference type="ARBA" id="ARBA00002659"/>
    </source>
</evidence>
<dbReference type="NCBIfam" id="NF002872">
    <property type="entry name" value="PRK03202.1"/>
    <property type="match status" value="1"/>
</dbReference>
<feature type="binding site" description="in other chain" evidence="15">
    <location>
        <begin position="254"/>
        <end position="257"/>
    </location>
    <ligand>
        <name>substrate</name>
        <note>ligand shared between dimeric partners</note>
    </ligand>
</feature>
<evidence type="ECO:0000256" key="10">
    <source>
        <dbReference type="ARBA" id="ARBA00022777"/>
    </source>
</evidence>
<feature type="active site" description="Proton acceptor" evidence="15">
    <location>
        <position position="132"/>
    </location>
</feature>
<comment type="cofactor">
    <cofactor evidence="1 15">
        <name>Mg(2+)</name>
        <dbReference type="ChEBI" id="CHEBI:18420"/>
    </cofactor>
</comment>
<feature type="binding site" description="in other chain" evidence="15">
    <location>
        <position position="227"/>
    </location>
    <ligand>
        <name>substrate</name>
        <note>ligand shared between dimeric partners</note>
    </ligand>
</feature>
<dbReference type="FunFam" id="3.40.50.460:FF:000002">
    <property type="entry name" value="ATP-dependent 6-phosphofructokinase"/>
    <property type="match status" value="1"/>
</dbReference>
<feature type="domain" description="Phosphofructokinase" evidence="16">
    <location>
        <begin position="9"/>
        <end position="280"/>
    </location>
</feature>
<dbReference type="PANTHER" id="PTHR13697">
    <property type="entry name" value="PHOSPHOFRUCTOKINASE"/>
    <property type="match status" value="1"/>
</dbReference>
<keyword evidence="11 15" id="KW-0067">ATP-binding</keyword>
<keyword evidence="9 15" id="KW-0547">Nucleotide-binding</keyword>
<comment type="subunit">
    <text evidence="15">Homotetramer.</text>
</comment>
<evidence type="ECO:0000256" key="7">
    <source>
        <dbReference type="ARBA" id="ARBA00022679"/>
    </source>
</evidence>
<dbReference type="InterPro" id="IPR000023">
    <property type="entry name" value="Phosphofructokinase_dom"/>
</dbReference>
<dbReference type="FunFam" id="3.40.50.450:FF:000001">
    <property type="entry name" value="ATP-dependent 6-phosphofructokinase"/>
    <property type="match status" value="1"/>
</dbReference>
<keyword evidence="12 15" id="KW-0460">Magnesium</keyword>
<dbReference type="GO" id="GO:0005945">
    <property type="term" value="C:6-phosphofructokinase complex"/>
    <property type="evidence" value="ECO:0007669"/>
    <property type="project" value="TreeGrafter"/>
</dbReference>
<comment type="activity regulation">
    <text evidence="15">Allosterically activated by ADP and other diphosphonucleosides, and allosterically inhibited by phosphoenolpyruvate.</text>
</comment>
<comment type="similarity">
    <text evidence="15">Belongs to the phosphofructokinase type A (PFKA) family. ATP-dependent PFK group I subfamily. Prokaryotic clade 'B1' sub-subfamily.</text>
</comment>
<dbReference type="UniPathway" id="UPA00109">
    <property type="reaction ID" value="UER00182"/>
</dbReference>
<sequence length="323" mass="35126">MKKEMVKSIGVLTSGGDAPGMNAAVRAVARTCLNKGIDVYGVMLGFKGLHEGQFYKFNRHSTRNIINVGGTMLKSARFPEFADPKIREEAIEQMKKIGLEALVVIGGDGSYHGALELTKMGVNCIGIPGTIDNDIPDTDYTIGFDTALNTIVDALDKLRDTSGSHQRCTILEVMGRTCGDLAVNAGLAAGAEIIVTNHTGFDEQKIIEQLRLSKASDKKHAIVVITEHITDVHELAKHVEEATGFETRANVLGHMQRGGRPSARDRVLASRMGIKAVELLEEGKGGLCVVQHGEEIESEPILTLFEHKRQVPQGMYDDVLKLR</sequence>
<dbReference type="PROSITE" id="PS00433">
    <property type="entry name" value="PHOSPHOFRUCTOKINASE"/>
    <property type="match status" value="1"/>
</dbReference>
<feature type="binding site" description="in other chain" evidence="15">
    <location>
        <begin position="218"/>
        <end position="220"/>
    </location>
    <ligand>
        <name>ADP</name>
        <dbReference type="ChEBI" id="CHEBI:456216"/>
        <note>allosteric activator; ligand shared between dimeric partners</note>
    </ligand>
</feature>
<keyword evidence="8 15" id="KW-0479">Metal-binding</keyword>
<evidence type="ECO:0000256" key="5">
    <source>
        <dbReference type="ARBA" id="ARBA00022490"/>
    </source>
</evidence>
<accession>A0A0R2HN34</accession>
<dbReference type="Proteomes" id="UP000051841">
    <property type="component" value="Unassembled WGS sequence"/>
</dbReference>
<comment type="caution">
    <text evidence="17">The sequence shown here is derived from an EMBL/GenBank/DDBJ whole genome shotgun (WGS) entry which is preliminary data.</text>
</comment>
<feature type="binding site" evidence="15">
    <location>
        <position position="167"/>
    </location>
    <ligand>
        <name>substrate</name>
        <note>ligand shared between dimeric partners</note>
    </ligand>
</feature>
<gene>
    <name evidence="15" type="primary">pfkA</name>
    <name evidence="17" type="ORF">IV49_GL001464</name>
</gene>
<feature type="binding site" description="in other chain" evidence="15">
    <location>
        <position position="159"/>
    </location>
    <ligand>
        <name>ADP</name>
        <dbReference type="ChEBI" id="CHEBI:456216"/>
        <note>allosteric activator; ligand shared between dimeric partners</note>
    </ligand>
</feature>
<comment type="pathway">
    <text evidence="4 15">Carbohydrate degradation; glycolysis; D-glyceraldehyde 3-phosphate and glycerone phosphate from D-glucose: step 3/4.</text>
</comment>
<dbReference type="GO" id="GO:0005524">
    <property type="term" value="F:ATP binding"/>
    <property type="evidence" value="ECO:0007669"/>
    <property type="project" value="UniProtKB-UniRule"/>
</dbReference>
<keyword evidence="6 15" id="KW-0021">Allosteric enzyme</keyword>
<feature type="binding site" description="in other chain" evidence="15">
    <location>
        <begin position="190"/>
        <end position="192"/>
    </location>
    <ligand>
        <name>ADP</name>
        <dbReference type="ChEBI" id="CHEBI:456216"/>
        <note>allosteric activator; ligand shared between dimeric partners</note>
    </ligand>
</feature>
<evidence type="ECO:0000256" key="4">
    <source>
        <dbReference type="ARBA" id="ARBA00004679"/>
    </source>
</evidence>
<keyword evidence="5 15" id="KW-0963">Cytoplasm</keyword>
<feature type="binding site" evidence="15">
    <location>
        <begin position="107"/>
        <end position="110"/>
    </location>
    <ligand>
        <name>ATP</name>
        <dbReference type="ChEBI" id="CHEBI:30616"/>
    </ligand>
</feature>
<dbReference type="GO" id="GO:0070095">
    <property type="term" value="F:fructose-6-phosphate binding"/>
    <property type="evidence" value="ECO:0007669"/>
    <property type="project" value="TreeGrafter"/>
</dbReference>
<name>A0A0R2HN34_9FIRM</name>
<evidence type="ECO:0000256" key="8">
    <source>
        <dbReference type="ARBA" id="ARBA00022723"/>
    </source>
</evidence>
<keyword evidence="13 15" id="KW-0324">Glycolysis</keyword>
<dbReference type="NCBIfam" id="TIGR02482">
    <property type="entry name" value="PFKA_ATP"/>
    <property type="match status" value="1"/>
</dbReference>
<dbReference type="GO" id="GO:0016208">
    <property type="term" value="F:AMP binding"/>
    <property type="evidence" value="ECO:0007669"/>
    <property type="project" value="TreeGrafter"/>
</dbReference>
<evidence type="ECO:0000256" key="9">
    <source>
        <dbReference type="ARBA" id="ARBA00022741"/>
    </source>
</evidence>
<protein>
    <recommendedName>
        <fullName evidence="15">ATP-dependent 6-phosphofructokinase</fullName>
        <shortName evidence="15">ATP-PFK</shortName>
        <shortName evidence="15">Phosphofructokinase</shortName>
        <ecNumber evidence="15">2.7.1.11</ecNumber>
    </recommendedName>
    <alternativeName>
        <fullName evidence="15">Phosphohexokinase</fullName>
    </alternativeName>
</protein>
<proteinExistence type="inferred from homology"/>
<keyword evidence="10 15" id="KW-0418">Kinase</keyword>
<dbReference type="InterPro" id="IPR022953">
    <property type="entry name" value="ATP_PFK"/>
</dbReference>
<dbReference type="Gene3D" id="3.40.50.460">
    <property type="entry name" value="Phosphofructokinase domain"/>
    <property type="match status" value="1"/>
</dbReference>
<feature type="binding site" evidence="15">
    <location>
        <begin position="77"/>
        <end position="78"/>
    </location>
    <ligand>
        <name>ATP</name>
        <dbReference type="ChEBI" id="CHEBI:30616"/>
    </ligand>
</feature>
<dbReference type="PRINTS" id="PR00476">
    <property type="entry name" value="PHFRCTKINASE"/>
</dbReference>
<evidence type="ECO:0000313" key="18">
    <source>
        <dbReference type="Proteomes" id="UP000051841"/>
    </source>
</evidence>
<dbReference type="InterPro" id="IPR012003">
    <property type="entry name" value="ATP_PFK_prok-type"/>
</dbReference>
<dbReference type="Gene3D" id="3.40.50.450">
    <property type="match status" value="1"/>
</dbReference>
<feature type="binding site" evidence="15">
    <location>
        <position position="248"/>
    </location>
    <ligand>
        <name>substrate</name>
        <note>ligand shared between dimeric partners</note>
    </ligand>
</feature>
<evidence type="ECO:0000256" key="13">
    <source>
        <dbReference type="ARBA" id="ARBA00023152"/>
    </source>
</evidence>
<dbReference type="HAMAP" id="MF_00339">
    <property type="entry name" value="Phosphofructokinase_I_B1"/>
    <property type="match status" value="1"/>
</dbReference>
<dbReference type="InterPro" id="IPR035966">
    <property type="entry name" value="PKF_sf"/>
</dbReference>
<comment type="function">
    <text evidence="2 15">Catalyzes the phosphorylation of D-fructose 6-phosphate to fructose 1,6-bisphosphate by ATP, the first committing step of glycolysis.</text>
</comment>
<evidence type="ECO:0000256" key="12">
    <source>
        <dbReference type="ARBA" id="ARBA00022842"/>
    </source>
</evidence>
<dbReference type="InterPro" id="IPR012828">
    <property type="entry name" value="PFKA_ATP_prok"/>
</dbReference>
<dbReference type="GO" id="GO:0061621">
    <property type="term" value="P:canonical glycolysis"/>
    <property type="evidence" value="ECO:0007669"/>
    <property type="project" value="TreeGrafter"/>
</dbReference>
<dbReference type="PIRSF" id="PIRSF000532">
    <property type="entry name" value="ATP_PFK_prok"/>
    <property type="match status" value="1"/>
</dbReference>
<reference evidence="17 18" key="1">
    <citation type="journal article" date="2015" name="Genome Announc.">
        <title>Expanding the biotechnology potential of lactobacilli through comparative genomics of 213 strains and associated genera.</title>
        <authorList>
            <person name="Sun Z."/>
            <person name="Harris H.M."/>
            <person name="McCann A."/>
            <person name="Guo C."/>
            <person name="Argimon S."/>
            <person name="Zhang W."/>
            <person name="Yang X."/>
            <person name="Jeffery I.B."/>
            <person name="Cooney J.C."/>
            <person name="Kagawa T.F."/>
            <person name="Liu W."/>
            <person name="Song Y."/>
            <person name="Salvetti E."/>
            <person name="Wrobel A."/>
            <person name="Rasinkangas P."/>
            <person name="Parkhill J."/>
            <person name="Rea M.C."/>
            <person name="O'Sullivan O."/>
            <person name="Ritari J."/>
            <person name="Douillard F.P."/>
            <person name="Paul Ross R."/>
            <person name="Yang R."/>
            <person name="Briner A.E."/>
            <person name="Felis G.E."/>
            <person name="de Vos W.M."/>
            <person name="Barrangou R."/>
            <person name="Klaenhammer T.R."/>
            <person name="Caufield P.W."/>
            <person name="Cui Y."/>
            <person name="Zhang H."/>
            <person name="O'Toole P.W."/>
        </authorList>
    </citation>
    <scope>NUCLEOTIDE SEQUENCE [LARGE SCALE GENOMIC DNA]</scope>
    <source>
        <strain evidence="17 18">DSM 20405</strain>
    </source>
</reference>
<keyword evidence="18" id="KW-1185">Reference proteome</keyword>
<dbReference type="GO" id="GO:0048029">
    <property type="term" value="F:monosaccharide binding"/>
    <property type="evidence" value="ECO:0007669"/>
    <property type="project" value="TreeGrafter"/>
</dbReference>